<dbReference type="AlphaFoldDB" id="A0A9Q9XU44"/>
<dbReference type="Pfam" id="PF00041">
    <property type="entry name" value="fn3"/>
    <property type="match status" value="1"/>
</dbReference>
<accession>A0A9Q9XU44</accession>
<dbReference type="GO" id="GO:0031175">
    <property type="term" value="P:neuron projection development"/>
    <property type="evidence" value="ECO:0007669"/>
    <property type="project" value="TreeGrafter"/>
</dbReference>
<dbReference type="PANTHER" id="PTHR46708">
    <property type="entry name" value="TENASCIN"/>
    <property type="match status" value="1"/>
</dbReference>
<dbReference type="PROSITE" id="PS50853">
    <property type="entry name" value="FN3"/>
    <property type="match status" value="1"/>
</dbReference>
<proteinExistence type="predicted"/>
<dbReference type="OrthoDB" id="8902842at2759"/>
<dbReference type="GeneID" id="122142222"/>
<protein>
    <submittedName>
        <fullName evidence="3">Tenascin-XA</fullName>
    </submittedName>
</protein>
<feature type="domain" description="Fibronectin type-III" evidence="2">
    <location>
        <begin position="29"/>
        <end position="120"/>
    </location>
</feature>
<dbReference type="GO" id="GO:0005615">
    <property type="term" value="C:extracellular space"/>
    <property type="evidence" value="ECO:0007669"/>
    <property type="project" value="TreeGrafter"/>
</dbReference>
<dbReference type="InterPro" id="IPR050991">
    <property type="entry name" value="ECM_Regulatory_Proteins"/>
</dbReference>
<dbReference type="GO" id="GO:0030155">
    <property type="term" value="P:regulation of cell adhesion"/>
    <property type="evidence" value="ECO:0007669"/>
    <property type="project" value="TreeGrafter"/>
</dbReference>
<evidence type="ECO:0000256" key="1">
    <source>
        <dbReference type="ARBA" id="ARBA00022737"/>
    </source>
</evidence>
<dbReference type="KEGG" id="ccar:122142222"/>
<dbReference type="RefSeq" id="XP_042608044.1">
    <property type="nucleotide sequence ID" value="XM_042752110.1"/>
</dbReference>
<dbReference type="PANTHER" id="PTHR46708:SF1">
    <property type="entry name" value="TENASCIN"/>
    <property type="match status" value="1"/>
</dbReference>
<organism evidence="3">
    <name type="scientific">Cyprinus carpio</name>
    <name type="common">Common carp</name>
    <dbReference type="NCBI Taxonomy" id="7962"/>
    <lineage>
        <taxon>Eukaryota</taxon>
        <taxon>Metazoa</taxon>
        <taxon>Chordata</taxon>
        <taxon>Craniata</taxon>
        <taxon>Vertebrata</taxon>
        <taxon>Euteleostomi</taxon>
        <taxon>Actinopterygii</taxon>
        <taxon>Neopterygii</taxon>
        <taxon>Teleostei</taxon>
        <taxon>Ostariophysi</taxon>
        <taxon>Cypriniformes</taxon>
        <taxon>Cyprinidae</taxon>
        <taxon>Cyprininae</taxon>
        <taxon>Cyprinus</taxon>
    </lineage>
</organism>
<reference evidence="3" key="1">
    <citation type="submission" date="2025-08" db="UniProtKB">
        <authorList>
            <consortium name="RefSeq"/>
        </authorList>
    </citation>
    <scope>IDENTIFICATION</scope>
    <source>
        <tissue evidence="3">Muscle</tissue>
    </source>
</reference>
<keyword evidence="1" id="KW-0677">Repeat</keyword>
<dbReference type="Proteomes" id="UP001155660">
    <property type="component" value="Chromosome A5"/>
</dbReference>
<dbReference type="SMART" id="SM00060">
    <property type="entry name" value="FN3"/>
    <property type="match status" value="1"/>
</dbReference>
<name>A0A9Q9XU44_CYPCA</name>
<dbReference type="InterPro" id="IPR003961">
    <property type="entry name" value="FN3_dom"/>
</dbReference>
<evidence type="ECO:0000313" key="3">
    <source>
        <dbReference type="RefSeq" id="XP_042608044.1"/>
    </source>
</evidence>
<gene>
    <name evidence="3" type="primary">LOC122142222</name>
</gene>
<sequence length="141" mass="15336">MDRSLNEKERDTKRIVMAGFFPPVAAEPDLSGLVVSNITSDTVSLSWRTGEKAFDNFIVEVRESALPTQATGRTLPGGVRSTVLTGLRGDTQYQIKLYATFGGSNTAALMTVVTTGTAAHAFDSWKQNWSDLLPNHVFAQN</sequence>
<evidence type="ECO:0000259" key="2">
    <source>
        <dbReference type="PROSITE" id="PS50853"/>
    </source>
</evidence>
<dbReference type="CDD" id="cd00063">
    <property type="entry name" value="FN3"/>
    <property type="match status" value="1"/>
</dbReference>